<sequence length="393" mass="44691">MDLTFGTPLSQSGRLLQLTTPLGEHQLQALRVHGVERIGRVPRYTLDVVVQDTEYDPEKLIGQQVSLAILCDDGSPAQRHGLVESVRYLGNDGGLHDWQLVFAPWFSLLEYRLDCRIWQDKNLPTILEAVFSLYEQAKGNYRLDLRREYAPLSYVTQFNESDANFVQRWCEQEGLFWYVEHTADKHCIVFTDTVDTLPALAPQSIRFHTQNVTEKQGGITQWSSGSQLLNGKLHWRSVDYLAHGQPRETVMPGTAQSLEGIYMGAQISTHPGTFVSLLTQRIVEHDDTLIKLFENESGGLVPGMAELLSKTKTLRKRTRMIGDFKAEEVAVTTLIDGKRFYTFQIEYEGNLKSNTRPFIDLRLGTHEVGSDFKSDEEALAFWDRVVDSLRPLP</sequence>
<dbReference type="Gene3D" id="3.55.50.10">
    <property type="entry name" value="Baseplate protein-like domains"/>
    <property type="match status" value="1"/>
</dbReference>
<accession>A0A3M5TU46</accession>
<name>A0A3M5TU46_9PSED</name>
<dbReference type="AlphaFoldDB" id="A0A3M5TU46"/>
<gene>
    <name evidence="2" type="ORF">ALQ36_00892</name>
</gene>
<dbReference type="Pfam" id="PF05954">
    <property type="entry name" value="Phage_GPD"/>
    <property type="match status" value="1"/>
</dbReference>
<protein>
    <submittedName>
        <fullName evidence="2">Rhs element Vgr protein</fullName>
    </submittedName>
</protein>
<dbReference type="InterPro" id="IPR041290">
    <property type="entry name" value="Tli4_C"/>
</dbReference>
<proteinExistence type="predicted"/>
<dbReference type="EMBL" id="RBPY01000007">
    <property type="protein sequence ID" value="RMO82915.1"/>
    <property type="molecule type" value="Genomic_DNA"/>
</dbReference>
<feature type="domain" description="Tle cognate immunity protein 4 C-terminal" evidence="1">
    <location>
        <begin position="253"/>
        <end position="391"/>
    </location>
</feature>
<organism evidence="2 3">
    <name type="scientific">Pseudomonas syringae pv. primulae</name>
    <dbReference type="NCBI Taxonomy" id="251707"/>
    <lineage>
        <taxon>Bacteria</taxon>
        <taxon>Pseudomonadati</taxon>
        <taxon>Pseudomonadota</taxon>
        <taxon>Gammaproteobacteria</taxon>
        <taxon>Pseudomonadales</taxon>
        <taxon>Pseudomonadaceae</taxon>
        <taxon>Pseudomonas</taxon>
    </lineage>
</organism>
<evidence type="ECO:0000313" key="3">
    <source>
        <dbReference type="Proteomes" id="UP000281350"/>
    </source>
</evidence>
<comment type="caution">
    <text evidence="2">The sequence shown here is derived from an EMBL/GenBank/DDBJ whole genome shotgun (WGS) entry which is preliminary data.</text>
</comment>
<dbReference type="RefSeq" id="WP_122278609.1">
    <property type="nucleotide sequence ID" value="NZ_RBPY01000007.1"/>
</dbReference>
<dbReference type="SUPFAM" id="SSF69279">
    <property type="entry name" value="Phage tail proteins"/>
    <property type="match status" value="1"/>
</dbReference>
<evidence type="ECO:0000259" key="1">
    <source>
        <dbReference type="Pfam" id="PF18426"/>
    </source>
</evidence>
<dbReference type="Proteomes" id="UP000281350">
    <property type="component" value="Unassembled WGS sequence"/>
</dbReference>
<evidence type="ECO:0000313" key="2">
    <source>
        <dbReference type="EMBL" id="RMO82915.1"/>
    </source>
</evidence>
<dbReference type="Pfam" id="PF18426">
    <property type="entry name" value="Tli4_C"/>
    <property type="match status" value="1"/>
</dbReference>
<dbReference type="Gene3D" id="2.30.110.50">
    <property type="match status" value="1"/>
</dbReference>
<dbReference type="Gene3D" id="4.10.220.110">
    <property type="match status" value="1"/>
</dbReference>
<reference evidence="2 3" key="1">
    <citation type="submission" date="2018-08" db="EMBL/GenBank/DDBJ databases">
        <title>Recombination of ecologically and evolutionarily significant loci maintains genetic cohesion in the Pseudomonas syringae species complex.</title>
        <authorList>
            <person name="Dillon M."/>
            <person name="Thakur S."/>
            <person name="Almeida R.N.D."/>
            <person name="Weir B.S."/>
            <person name="Guttman D.S."/>
        </authorList>
    </citation>
    <scope>NUCLEOTIDE SEQUENCE [LARGE SCALE GENOMIC DNA]</scope>
    <source>
        <strain evidence="2 3">ICMP 2732</strain>
    </source>
</reference>